<dbReference type="SUPFAM" id="SSF53756">
    <property type="entry name" value="UDP-Glycosyltransferase/glycogen phosphorylase"/>
    <property type="match status" value="1"/>
</dbReference>
<dbReference type="AlphaFoldDB" id="A0A077ZFK0"/>
<evidence type="ECO:0000256" key="4">
    <source>
        <dbReference type="ARBA" id="ARBA00047475"/>
    </source>
</evidence>
<sequence>MNTGPYSHDAMMQHIADDLYDKRYKVFLLQVRVFDFNMTLPKSRYAHPTLRYDYSGPETLSVMQDAQAQIWYGPVPLGGGTVNLKGVYTFQKLYEVQSAACQAALKSESYLNKIQAAHLDFIVIDYVLNECALGISAILKIPRVYLSNYPLIEVYSNTFGVPSNPSYVPAVLSPTSSRMTFVQRLQNMLIHTVTIFIRASLIWRSEKVLRSLGYGAELRAEERQAIFYATPLEFLLDGPRPLSNSVKYLGFLWSSYWMDRGRFQTVLNTSTQSWLSDKNMIIASFGTCASATRLPKQVLNSFITAFSQLKQYKVLLQMPGIEVRNNTWPSNVVAVQWIPLLDLLRSPSVKLLISHGGMSTTVEAVNNAVPMLGIPLQGDQMYNVGRLVEKGVADVLHISGLTAELLSKKLRRMLPMAANDQSLNLNQKQATKTYRRKILLLKKMLSTYQTFERQKMKKNMTTAPAFWIDWAARHFSNQEKREAFLLLKYTDQFFSYFSLDVLLVYQSIFIIMFFLAT</sequence>
<dbReference type="EC" id="2.4.1.17" evidence="6"/>
<proteinExistence type="inferred from homology"/>
<protein>
    <recommendedName>
        <fullName evidence="6">UDP-glucuronosyltransferase</fullName>
        <ecNumber evidence="6">2.4.1.17</ecNumber>
    </recommendedName>
</protein>
<keyword evidence="6" id="KW-0472">Membrane</keyword>
<keyword evidence="2 5" id="KW-0328">Glycosyltransferase</keyword>
<dbReference type="InterPro" id="IPR050271">
    <property type="entry name" value="UDP-glycosyltransferase"/>
</dbReference>
<evidence type="ECO:0000256" key="3">
    <source>
        <dbReference type="ARBA" id="ARBA00022679"/>
    </source>
</evidence>
<keyword evidence="6" id="KW-1133">Transmembrane helix</keyword>
<dbReference type="GO" id="GO:0015020">
    <property type="term" value="F:glucuronosyltransferase activity"/>
    <property type="evidence" value="ECO:0007669"/>
    <property type="project" value="UniProtKB-EC"/>
</dbReference>
<feature type="transmembrane region" description="Helical" evidence="6">
    <location>
        <begin position="493"/>
        <end position="516"/>
    </location>
</feature>
<evidence type="ECO:0000313" key="8">
    <source>
        <dbReference type="Proteomes" id="UP000030665"/>
    </source>
</evidence>
<dbReference type="GO" id="GO:0016020">
    <property type="term" value="C:membrane"/>
    <property type="evidence" value="ECO:0007669"/>
    <property type="project" value="UniProtKB-SubCell"/>
</dbReference>
<keyword evidence="3 5" id="KW-0808">Transferase</keyword>
<dbReference type="Proteomes" id="UP000030665">
    <property type="component" value="Unassembled WGS sequence"/>
</dbReference>
<evidence type="ECO:0000256" key="6">
    <source>
        <dbReference type="RuleBase" id="RU362059"/>
    </source>
</evidence>
<dbReference type="PROSITE" id="PS00375">
    <property type="entry name" value="UDPGT"/>
    <property type="match status" value="1"/>
</dbReference>
<evidence type="ECO:0000256" key="1">
    <source>
        <dbReference type="ARBA" id="ARBA00009995"/>
    </source>
</evidence>
<evidence type="ECO:0000256" key="5">
    <source>
        <dbReference type="RuleBase" id="RU003718"/>
    </source>
</evidence>
<keyword evidence="6" id="KW-0812">Transmembrane</keyword>
<dbReference type="InterPro" id="IPR002213">
    <property type="entry name" value="UDP_glucos_trans"/>
</dbReference>
<reference evidence="7" key="2">
    <citation type="submission" date="2014-03" db="EMBL/GenBank/DDBJ databases">
        <title>The whipworm genome and dual-species transcriptomics of an intimate host-pathogen interaction.</title>
        <authorList>
            <person name="Foth B.J."/>
            <person name="Tsai I.J."/>
            <person name="Reid A.J."/>
            <person name="Bancroft A.J."/>
            <person name="Nichol S."/>
            <person name="Tracey A."/>
            <person name="Holroyd N."/>
            <person name="Cotton J.A."/>
            <person name="Stanley E.J."/>
            <person name="Zarowiecki M."/>
            <person name="Liu J.Z."/>
            <person name="Huckvale T."/>
            <person name="Cooper P.J."/>
            <person name="Grencis R.K."/>
            <person name="Berriman M."/>
        </authorList>
    </citation>
    <scope>NUCLEOTIDE SEQUENCE [LARGE SCALE GENOMIC DNA]</scope>
</reference>
<accession>A0A077ZFK0</accession>
<dbReference type="EMBL" id="HG806310">
    <property type="protein sequence ID" value="CDW58318.1"/>
    <property type="molecule type" value="Genomic_DNA"/>
</dbReference>
<dbReference type="InterPro" id="IPR035595">
    <property type="entry name" value="UDP_glycos_trans_CS"/>
</dbReference>
<comment type="similarity">
    <text evidence="1 5">Belongs to the UDP-glycosyltransferase family.</text>
</comment>
<dbReference type="PANTHER" id="PTHR48043">
    <property type="entry name" value="EG:EG0003.4 PROTEIN-RELATED"/>
    <property type="match status" value="1"/>
</dbReference>
<dbReference type="PANTHER" id="PTHR48043:SF68">
    <property type="entry name" value="GLUCURONOSYLTRANSFERASE"/>
    <property type="match status" value="1"/>
</dbReference>
<organism evidence="7 8">
    <name type="scientific">Trichuris trichiura</name>
    <name type="common">Whipworm</name>
    <name type="synonym">Trichocephalus trichiurus</name>
    <dbReference type="NCBI Taxonomy" id="36087"/>
    <lineage>
        <taxon>Eukaryota</taxon>
        <taxon>Metazoa</taxon>
        <taxon>Ecdysozoa</taxon>
        <taxon>Nematoda</taxon>
        <taxon>Enoplea</taxon>
        <taxon>Dorylaimia</taxon>
        <taxon>Trichinellida</taxon>
        <taxon>Trichuridae</taxon>
        <taxon>Trichuris</taxon>
    </lineage>
</organism>
<dbReference type="CDD" id="cd03784">
    <property type="entry name" value="GT1_Gtf-like"/>
    <property type="match status" value="1"/>
</dbReference>
<dbReference type="OrthoDB" id="5835829at2759"/>
<evidence type="ECO:0000313" key="7">
    <source>
        <dbReference type="EMBL" id="CDW58318.1"/>
    </source>
</evidence>
<comment type="catalytic activity">
    <reaction evidence="4 6">
        <text>glucuronate acceptor + UDP-alpha-D-glucuronate = acceptor beta-D-glucuronoside + UDP + H(+)</text>
        <dbReference type="Rhea" id="RHEA:21032"/>
        <dbReference type="ChEBI" id="CHEBI:15378"/>
        <dbReference type="ChEBI" id="CHEBI:58052"/>
        <dbReference type="ChEBI" id="CHEBI:58223"/>
        <dbReference type="ChEBI" id="CHEBI:132367"/>
        <dbReference type="ChEBI" id="CHEBI:132368"/>
        <dbReference type="EC" id="2.4.1.17"/>
    </reaction>
</comment>
<dbReference type="STRING" id="36087.A0A077ZFK0"/>
<dbReference type="Gene3D" id="3.40.50.2000">
    <property type="entry name" value="Glycogen Phosphorylase B"/>
    <property type="match status" value="1"/>
</dbReference>
<comment type="subcellular location">
    <subcellularLocation>
        <location evidence="6">Membrane</location>
        <topology evidence="6">Single-pass membrane protein</topology>
    </subcellularLocation>
</comment>
<gene>
    <name evidence="7" type="ORF">TTRE_0000662501</name>
</gene>
<evidence type="ECO:0000256" key="2">
    <source>
        <dbReference type="ARBA" id="ARBA00022676"/>
    </source>
</evidence>
<keyword evidence="8" id="KW-1185">Reference proteome</keyword>
<reference evidence="7" key="1">
    <citation type="submission" date="2014-01" db="EMBL/GenBank/DDBJ databases">
        <authorList>
            <person name="Aslett M."/>
        </authorList>
    </citation>
    <scope>NUCLEOTIDE SEQUENCE</scope>
</reference>
<dbReference type="Pfam" id="PF00201">
    <property type="entry name" value="UDPGT"/>
    <property type="match status" value="1"/>
</dbReference>
<name>A0A077ZFK0_TRITR</name>